<dbReference type="EMBL" id="RJKE01000001">
    <property type="protein sequence ID" value="ROO85101.1"/>
    <property type="molecule type" value="Genomic_DNA"/>
</dbReference>
<evidence type="ECO:0000313" key="10">
    <source>
        <dbReference type="EMBL" id="ROO85101.1"/>
    </source>
</evidence>
<feature type="domain" description="Protein kinase" evidence="9">
    <location>
        <begin position="21"/>
        <end position="276"/>
    </location>
</feature>
<keyword evidence="5" id="KW-0067">ATP-binding</keyword>
<keyword evidence="8" id="KW-0812">Transmembrane</keyword>
<dbReference type="AlphaFoldDB" id="A0A3N1CUX9"/>
<dbReference type="SUPFAM" id="SSF56112">
    <property type="entry name" value="Protein kinase-like (PK-like)"/>
    <property type="match status" value="1"/>
</dbReference>
<dbReference type="InterPro" id="IPR000719">
    <property type="entry name" value="Prot_kinase_dom"/>
</dbReference>
<proteinExistence type="predicted"/>
<dbReference type="Gene3D" id="3.30.200.20">
    <property type="entry name" value="Phosphorylase Kinase, domain 1"/>
    <property type="match status" value="1"/>
</dbReference>
<evidence type="ECO:0000256" key="1">
    <source>
        <dbReference type="ARBA" id="ARBA00022679"/>
    </source>
</evidence>
<feature type="transmembrane region" description="Helical" evidence="8">
    <location>
        <begin position="315"/>
        <end position="336"/>
    </location>
</feature>
<keyword evidence="11" id="KW-1185">Reference proteome</keyword>
<keyword evidence="1" id="KW-0808">Transferase</keyword>
<keyword evidence="8" id="KW-0472">Membrane</keyword>
<evidence type="ECO:0000256" key="3">
    <source>
        <dbReference type="ARBA" id="ARBA00022741"/>
    </source>
</evidence>
<dbReference type="InterPro" id="IPR013320">
    <property type="entry name" value="ConA-like_dom_sf"/>
</dbReference>
<evidence type="ECO:0000256" key="6">
    <source>
        <dbReference type="ARBA" id="ARBA00023157"/>
    </source>
</evidence>
<keyword evidence="6" id="KW-1015">Disulfide bond</keyword>
<dbReference type="PROSITE" id="PS50011">
    <property type="entry name" value="PROTEIN_KINASE_DOM"/>
    <property type="match status" value="1"/>
</dbReference>
<name>A0A3N1CUX9_9ACTN</name>
<dbReference type="Proteomes" id="UP000272400">
    <property type="component" value="Unassembled WGS sequence"/>
</dbReference>
<dbReference type="PANTHER" id="PTHR43289:SF34">
    <property type="entry name" value="SERINE_THREONINE-PROTEIN KINASE YBDM-RELATED"/>
    <property type="match status" value="1"/>
</dbReference>
<dbReference type="PANTHER" id="PTHR43289">
    <property type="entry name" value="MITOGEN-ACTIVATED PROTEIN KINASE KINASE KINASE 20-RELATED"/>
    <property type="match status" value="1"/>
</dbReference>
<dbReference type="CDD" id="cd14014">
    <property type="entry name" value="STKc_PknB_like"/>
    <property type="match status" value="1"/>
</dbReference>
<dbReference type="GO" id="GO:0004674">
    <property type="term" value="F:protein serine/threonine kinase activity"/>
    <property type="evidence" value="ECO:0007669"/>
    <property type="project" value="UniProtKB-KW"/>
</dbReference>
<dbReference type="SUPFAM" id="SSF49899">
    <property type="entry name" value="Concanavalin A-like lectins/glucanases"/>
    <property type="match status" value="1"/>
</dbReference>
<evidence type="ECO:0000256" key="2">
    <source>
        <dbReference type="ARBA" id="ARBA00022729"/>
    </source>
</evidence>
<evidence type="ECO:0000256" key="7">
    <source>
        <dbReference type="SAM" id="MobiDB-lite"/>
    </source>
</evidence>
<sequence length="554" mass="58255">MVRPGRVTRTEPGDPRWIGTYEVLGRLGFGAQGAVYLGESRSGDRVAIKVPWTDRTNDETVRQRFARELLAARRVPSAYTAAILDADVDGARPYIVSEYVDGLSLHEIVSRDGPYSGAALHRLASYTALALASIHGAGVVHRDFKPANIIIGPDGPRVVDFGIAQALETGVLTTRSPIGTPAFMAPEQFTGGRVGPSTDVFAWGGTILFAASGWPPFGSSSTSDEVRERVLRAVPDLAALSPGPLRDVVARCLAKDPAARPPMLDVVGALTGGPSAPVPAPVPRAASSRASVPRARESRVPAPPAPPPSRGRRRLLWALASVLTVGLAAAIAVFVLKNPAGGTVPDPIAHWSFAGSGGTVTDLTGNGNTGFLEGGATQSDGALTPSEGSMATKGPVVDTLRGFTVTAVVRLFTREFGIATIASQDGAVNGGFQLAASRDLNGTKVDTWRMTVVETDQKGSDRVTALERRPFVLGAWTRVTGVHDAAGKRISVYVDGSLLTTSPTASTWTAAGPFRLGTFKYNTYYWDHFPGELADVKVYATALTPDQIPALTDD</sequence>
<protein>
    <submittedName>
        <fullName evidence="10">Serine/threonine protein kinase</fullName>
    </submittedName>
</protein>
<keyword evidence="2" id="KW-0732">Signal</keyword>
<keyword evidence="8" id="KW-1133">Transmembrane helix</keyword>
<keyword evidence="3" id="KW-0547">Nucleotide-binding</keyword>
<dbReference type="RefSeq" id="WP_123664645.1">
    <property type="nucleotide sequence ID" value="NZ_RJKE01000001.1"/>
</dbReference>
<accession>A0A3N1CUX9</accession>
<evidence type="ECO:0000313" key="11">
    <source>
        <dbReference type="Proteomes" id="UP000272400"/>
    </source>
</evidence>
<feature type="compositionally biased region" description="Low complexity" evidence="7">
    <location>
        <begin position="283"/>
        <end position="293"/>
    </location>
</feature>
<dbReference type="InterPro" id="IPR008271">
    <property type="entry name" value="Ser/Thr_kinase_AS"/>
</dbReference>
<dbReference type="SMART" id="SM00560">
    <property type="entry name" value="LamGL"/>
    <property type="match status" value="1"/>
</dbReference>
<dbReference type="InterPro" id="IPR006558">
    <property type="entry name" value="LamG-like"/>
</dbReference>
<evidence type="ECO:0000256" key="4">
    <source>
        <dbReference type="ARBA" id="ARBA00022777"/>
    </source>
</evidence>
<evidence type="ECO:0000256" key="8">
    <source>
        <dbReference type="SAM" id="Phobius"/>
    </source>
</evidence>
<dbReference type="InterPro" id="IPR011009">
    <property type="entry name" value="Kinase-like_dom_sf"/>
</dbReference>
<reference evidence="10 11" key="1">
    <citation type="submission" date="2018-11" db="EMBL/GenBank/DDBJ databases">
        <title>Sequencing the genomes of 1000 actinobacteria strains.</title>
        <authorList>
            <person name="Klenk H.-P."/>
        </authorList>
    </citation>
    <scope>NUCLEOTIDE SEQUENCE [LARGE SCALE GENOMIC DNA]</scope>
    <source>
        <strain evidence="10 11">DSM 44254</strain>
    </source>
</reference>
<dbReference type="OrthoDB" id="9762169at2"/>
<evidence type="ECO:0000259" key="9">
    <source>
        <dbReference type="PROSITE" id="PS50011"/>
    </source>
</evidence>
<dbReference type="Gene3D" id="2.60.120.200">
    <property type="match status" value="1"/>
</dbReference>
<dbReference type="GO" id="GO:0005524">
    <property type="term" value="F:ATP binding"/>
    <property type="evidence" value="ECO:0007669"/>
    <property type="project" value="UniProtKB-KW"/>
</dbReference>
<dbReference type="Gene3D" id="1.10.510.10">
    <property type="entry name" value="Transferase(Phosphotransferase) domain 1"/>
    <property type="match status" value="1"/>
</dbReference>
<feature type="region of interest" description="Disordered" evidence="7">
    <location>
        <begin position="273"/>
        <end position="311"/>
    </location>
</feature>
<dbReference type="Pfam" id="PF00069">
    <property type="entry name" value="Pkinase"/>
    <property type="match status" value="1"/>
</dbReference>
<dbReference type="PROSITE" id="PS00108">
    <property type="entry name" value="PROTEIN_KINASE_ST"/>
    <property type="match status" value="1"/>
</dbReference>
<keyword evidence="4 10" id="KW-0418">Kinase</keyword>
<dbReference type="Pfam" id="PF13385">
    <property type="entry name" value="Laminin_G_3"/>
    <property type="match status" value="1"/>
</dbReference>
<comment type="caution">
    <text evidence="10">The sequence shown here is derived from an EMBL/GenBank/DDBJ whole genome shotgun (WGS) entry which is preliminary data.</text>
</comment>
<gene>
    <name evidence="10" type="ORF">EDD29_2636</name>
</gene>
<keyword evidence="10" id="KW-0723">Serine/threonine-protein kinase</keyword>
<evidence type="ECO:0000256" key="5">
    <source>
        <dbReference type="ARBA" id="ARBA00022840"/>
    </source>
</evidence>
<organism evidence="10 11">
    <name type="scientific">Actinocorallia herbida</name>
    <dbReference type="NCBI Taxonomy" id="58109"/>
    <lineage>
        <taxon>Bacteria</taxon>
        <taxon>Bacillati</taxon>
        <taxon>Actinomycetota</taxon>
        <taxon>Actinomycetes</taxon>
        <taxon>Streptosporangiales</taxon>
        <taxon>Thermomonosporaceae</taxon>
        <taxon>Actinocorallia</taxon>
    </lineage>
</organism>